<dbReference type="Proteomes" id="UP001597641">
    <property type="component" value="Unassembled WGS sequence"/>
</dbReference>
<gene>
    <name evidence="2" type="ORF">ACFS7Z_08535</name>
</gene>
<comment type="caution">
    <text evidence="2">The sequence shown here is derived from an EMBL/GenBank/DDBJ whole genome shotgun (WGS) entry which is preliminary data.</text>
</comment>
<protein>
    <submittedName>
        <fullName evidence="2">Uncharacterized protein</fullName>
    </submittedName>
</protein>
<keyword evidence="1" id="KW-0812">Transmembrane</keyword>
<evidence type="ECO:0000313" key="3">
    <source>
        <dbReference type="Proteomes" id="UP001597641"/>
    </source>
</evidence>
<reference evidence="3" key="1">
    <citation type="journal article" date="2019" name="Int. J. Syst. Evol. Microbiol.">
        <title>The Global Catalogue of Microorganisms (GCM) 10K type strain sequencing project: providing services to taxonomists for standard genome sequencing and annotation.</title>
        <authorList>
            <consortium name="The Broad Institute Genomics Platform"/>
            <consortium name="The Broad Institute Genome Sequencing Center for Infectious Disease"/>
            <person name="Wu L."/>
            <person name="Ma J."/>
        </authorList>
    </citation>
    <scope>NUCLEOTIDE SEQUENCE [LARGE SCALE GENOMIC DNA]</scope>
    <source>
        <strain evidence="3">KCTC 23984</strain>
    </source>
</reference>
<keyword evidence="1" id="KW-0472">Membrane</keyword>
<evidence type="ECO:0000313" key="2">
    <source>
        <dbReference type="EMBL" id="MFD3000402.1"/>
    </source>
</evidence>
<evidence type="ECO:0000256" key="1">
    <source>
        <dbReference type="SAM" id="Phobius"/>
    </source>
</evidence>
<keyword evidence="1" id="KW-1133">Transmembrane helix</keyword>
<organism evidence="2 3">
    <name type="scientific">Pontibacter toksunensis</name>
    <dbReference type="NCBI Taxonomy" id="1332631"/>
    <lineage>
        <taxon>Bacteria</taxon>
        <taxon>Pseudomonadati</taxon>
        <taxon>Bacteroidota</taxon>
        <taxon>Cytophagia</taxon>
        <taxon>Cytophagales</taxon>
        <taxon>Hymenobacteraceae</taxon>
        <taxon>Pontibacter</taxon>
    </lineage>
</organism>
<feature type="transmembrane region" description="Helical" evidence="1">
    <location>
        <begin position="127"/>
        <end position="148"/>
    </location>
</feature>
<dbReference type="EMBL" id="JBHUOX010000005">
    <property type="protein sequence ID" value="MFD3000402.1"/>
    <property type="molecule type" value="Genomic_DNA"/>
</dbReference>
<feature type="transmembrane region" description="Helical" evidence="1">
    <location>
        <begin position="154"/>
        <end position="172"/>
    </location>
</feature>
<keyword evidence="3" id="KW-1185">Reference proteome</keyword>
<dbReference type="RefSeq" id="WP_377483376.1">
    <property type="nucleotide sequence ID" value="NZ_JBHUOX010000005.1"/>
</dbReference>
<accession>A0ABW6BTW0</accession>
<sequence>MIRTVVTEKDIKTLSQLDITSLQKGLLEVDYNTFKKVGLVKASNHDISFEQLEEIEKQMPTQPDNYLSRLLKYIPTEIIALYLTCRPLLSSGNNQYNIIHWLIFAFGVVVTPLYLWKKQKVNKKSQLLISTFAFCVWVFAIGGPFAQLDWYNLNPIYATLIVPIYTFLIPLFEAEN</sequence>
<feature type="transmembrane region" description="Helical" evidence="1">
    <location>
        <begin position="98"/>
        <end position="115"/>
    </location>
</feature>
<name>A0ABW6BTW0_9BACT</name>
<proteinExistence type="predicted"/>